<feature type="compositionally biased region" description="Basic and acidic residues" evidence="1">
    <location>
        <begin position="52"/>
        <end position="70"/>
    </location>
</feature>
<evidence type="ECO:0000313" key="3">
    <source>
        <dbReference type="Proteomes" id="UP000030004"/>
    </source>
</evidence>
<reference evidence="2 3" key="1">
    <citation type="journal article" date="2015" name="Antonie Van Leeuwenhoek">
        <title>Pseudooceanicola atlanticus gen. nov. sp. nov., isolated from surface seawater of the Atlantic Ocean and reclassification of Oceanicola batsensis, Oceanicola marinus, Oceanicola nitratireducens, Oceanicola nanhaiensis, Oceanicola antarcticus and Oceanicola flagellatus, as Pseudooceanicola batsensis comb. nov., Pseudooceanicola marinus comb. nov., Pseudooceanicola nitratireducens comb. nov., Pseudooceanicola nanhaiensis comb. nov., Pseudooceanicola antarcticus comb. nov., and Pseudooceanicola flagellatus comb. nov.</title>
        <authorList>
            <person name="Lai Q."/>
            <person name="Li G."/>
            <person name="Liu X."/>
            <person name="Du Y."/>
            <person name="Sun F."/>
            <person name="Shao Z."/>
        </authorList>
    </citation>
    <scope>NUCLEOTIDE SEQUENCE [LARGE SCALE GENOMIC DNA]</scope>
    <source>
        <strain evidence="2 3">22II-s11g</strain>
    </source>
</reference>
<comment type="caution">
    <text evidence="2">The sequence shown here is derived from an EMBL/GenBank/DDBJ whole genome shotgun (WGS) entry which is preliminary data.</text>
</comment>
<dbReference type="STRING" id="1461694.ATO9_20815"/>
<evidence type="ECO:0000256" key="1">
    <source>
        <dbReference type="SAM" id="MobiDB-lite"/>
    </source>
</evidence>
<name>A0A0A0E7I7_9RHOB</name>
<evidence type="ECO:0000313" key="2">
    <source>
        <dbReference type="EMBL" id="KGM46971.1"/>
    </source>
</evidence>
<keyword evidence="3" id="KW-1185">Reference proteome</keyword>
<proteinExistence type="predicted"/>
<accession>A0A0A0E7I7</accession>
<feature type="compositionally biased region" description="Basic and acidic residues" evidence="1">
    <location>
        <begin position="83"/>
        <end position="93"/>
    </location>
</feature>
<dbReference type="eggNOG" id="ENOG503021Y">
    <property type="taxonomic scope" value="Bacteria"/>
</dbReference>
<organism evidence="2 3">
    <name type="scientific">Pseudooceanicola atlanticus</name>
    <dbReference type="NCBI Taxonomy" id="1461694"/>
    <lineage>
        <taxon>Bacteria</taxon>
        <taxon>Pseudomonadati</taxon>
        <taxon>Pseudomonadota</taxon>
        <taxon>Alphaproteobacteria</taxon>
        <taxon>Rhodobacterales</taxon>
        <taxon>Paracoccaceae</taxon>
        <taxon>Pseudooceanicola</taxon>
    </lineage>
</organism>
<protein>
    <submittedName>
        <fullName evidence="2">Uncharacterized protein</fullName>
    </submittedName>
</protein>
<sequence length="273" mass="29342">MLAVVPAICALAGYGLGAVLGPSSAAAQGEIHEAPKSEAEQVLSRLADEMPAHGSKEGDVFKSADGHKTPAETGIVPASFKTTDVHRKADKKDKGHKAPQHKAPVKELADPTKVAGHTPEKAAPDAVNLTKPEMDIQPGTTGHPLLLPVETEKRIAENAIKRIKESEKHVVKLGRMTVPVYKAQSITYVVADFGISVTDLDEASHYYAAENATRLRDAIMKSMHTAAETHILQASAIDEDMLARKLSMDLKTNFKGVEDVLFLSLYKTDVPRG</sequence>
<gene>
    <name evidence="2" type="ORF">ATO9_20815</name>
</gene>
<dbReference type="AlphaFoldDB" id="A0A0A0E7I7"/>
<dbReference type="Proteomes" id="UP000030004">
    <property type="component" value="Unassembled WGS sequence"/>
</dbReference>
<feature type="region of interest" description="Disordered" evidence="1">
    <location>
        <begin position="52"/>
        <end position="124"/>
    </location>
</feature>
<dbReference type="EMBL" id="AQQX01000016">
    <property type="protein sequence ID" value="KGM46971.1"/>
    <property type="molecule type" value="Genomic_DNA"/>
</dbReference>